<evidence type="ECO:0000313" key="5">
    <source>
        <dbReference type="EMBL" id="CUH63909.1"/>
    </source>
</evidence>
<dbReference type="SFLD" id="SFLDS00003">
    <property type="entry name" value="Haloacid_Dehalogenase"/>
    <property type="match status" value="1"/>
</dbReference>
<comment type="similarity">
    <text evidence="3">Belongs to the HAD-like hydrolase superfamily. CbbY/CbbZ/Gph/YieH family.</text>
</comment>
<dbReference type="PRINTS" id="PR00413">
    <property type="entry name" value="HADHALOGNASE"/>
</dbReference>
<dbReference type="OrthoDB" id="9793014at2"/>
<dbReference type="Proteomes" id="UP000051887">
    <property type="component" value="Unassembled WGS sequence"/>
</dbReference>
<keyword evidence="7" id="KW-1185">Reference proteome</keyword>
<reference evidence="6 8" key="1">
    <citation type="submission" date="2015-09" db="EMBL/GenBank/DDBJ databases">
        <authorList>
            <consortium name="Swine Surveillance"/>
        </authorList>
    </citation>
    <scope>NUCLEOTIDE SEQUENCE [LARGE SCALE GENOMIC DNA]</scope>
    <source>
        <strain evidence="6 8">5120</strain>
    </source>
</reference>
<accession>A0A0P1F7E5</accession>
<evidence type="ECO:0000256" key="2">
    <source>
        <dbReference type="ARBA" id="ARBA00004818"/>
    </source>
</evidence>
<gene>
    <name evidence="6" type="primary">cbbZC</name>
    <name evidence="5" type="ORF">TL5118_00671</name>
    <name evidence="6" type="ORF">TL5120_02539</name>
</gene>
<dbReference type="EMBL" id="CYSB01000009">
    <property type="protein sequence ID" value="CUH63909.1"/>
    <property type="molecule type" value="Genomic_DNA"/>
</dbReference>
<dbReference type="Gene3D" id="3.40.50.1000">
    <property type="entry name" value="HAD superfamily/HAD-like"/>
    <property type="match status" value="1"/>
</dbReference>
<dbReference type="InterPro" id="IPR050155">
    <property type="entry name" value="HAD-like_hydrolase_sf"/>
</dbReference>
<dbReference type="EMBL" id="CYSC01000034">
    <property type="protein sequence ID" value="CUH72742.1"/>
    <property type="molecule type" value="Genomic_DNA"/>
</dbReference>
<comment type="catalytic activity">
    <reaction evidence="1">
        <text>2-phosphoglycolate + H2O = glycolate + phosphate</text>
        <dbReference type="Rhea" id="RHEA:14369"/>
        <dbReference type="ChEBI" id="CHEBI:15377"/>
        <dbReference type="ChEBI" id="CHEBI:29805"/>
        <dbReference type="ChEBI" id="CHEBI:43474"/>
        <dbReference type="ChEBI" id="CHEBI:58033"/>
        <dbReference type="EC" id="3.1.3.18"/>
    </reaction>
</comment>
<dbReference type="PANTHER" id="PTHR43434:SF1">
    <property type="entry name" value="PHOSPHOGLYCOLATE PHOSPHATASE"/>
    <property type="match status" value="1"/>
</dbReference>
<name>A0A0P1F7E5_9RHOB</name>
<evidence type="ECO:0000256" key="4">
    <source>
        <dbReference type="ARBA" id="ARBA00013078"/>
    </source>
</evidence>
<reference evidence="5 7" key="2">
    <citation type="submission" date="2015-09" db="EMBL/GenBank/DDBJ databases">
        <authorList>
            <person name="Rodrigo-Torres L."/>
            <person name="Arahal D.R."/>
        </authorList>
    </citation>
    <scope>NUCLEOTIDE SEQUENCE [LARGE SCALE GENOMIC DNA]</scope>
    <source>
        <strain evidence="5 7">CECT 5118</strain>
    </source>
</reference>
<evidence type="ECO:0000256" key="3">
    <source>
        <dbReference type="ARBA" id="ARBA00006171"/>
    </source>
</evidence>
<dbReference type="InterPro" id="IPR023198">
    <property type="entry name" value="PGP-like_dom2"/>
</dbReference>
<dbReference type="PANTHER" id="PTHR43434">
    <property type="entry name" value="PHOSPHOGLYCOLATE PHOSPHATASE"/>
    <property type="match status" value="1"/>
</dbReference>
<dbReference type="GO" id="GO:0008967">
    <property type="term" value="F:phosphoglycolate phosphatase activity"/>
    <property type="evidence" value="ECO:0007669"/>
    <property type="project" value="UniProtKB-EC"/>
</dbReference>
<organism evidence="6 8">
    <name type="scientific">Thalassovita autumnalis</name>
    <dbReference type="NCBI Taxonomy" id="2072972"/>
    <lineage>
        <taxon>Bacteria</taxon>
        <taxon>Pseudomonadati</taxon>
        <taxon>Pseudomonadota</taxon>
        <taxon>Alphaproteobacteria</taxon>
        <taxon>Rhodobacterales</taxon>
        <taxon>Roseobacteraceae</taxon>
        <taxon>Thalassovita</taxon>
    </lineage>
</organism>
<keyword evidence="6" id="KW-0378">Hydrolase</keyword>
<evidence type="ECO:0000313" key="8">
    <source>
        <dbReference type="Proteomes" id="UP000051887"/>
    </source>
</evidence>
<dbReference type="InterPro" id="IPR036412">
    <property type="entry name" value="HAD-like_sf"/>
</dbReference>
<comment type="pathway">
    <text evidence="2">Organic acid metabolism; glycolate biosynthesis; glycolate from 2-phosphoglycolate: step 1/1.</text>
</comment>
<dbReference type="EC" id="3.1.3.18" evidence="4"/>
<evidence type="ECO:0000313" key="7">
    <source>
        <dbReference type="Proteomes" id="UP000051086"/>
    </source>
</evidence>
<dbReference type="NCBIfam" id="TIGR01549">
    <property type="entry name" value="HAD-SF-IA-v1"/>
    <property type="match status" value="1"/>
</dbReference>
<dbReference type="Gene3D" id="1.10.150.240">
    <property type="entry name" value="Putative phosphatase, domain 2"/>
    <property type="match status" value="1"/>
</dbReference>
<dbReference type="GO" id="GO:0006281">
    <property type="term" value="P:DNA repair"/>
    <property type="evidence" value="ECO:0007669"/>
    <property type="project" value="TreeGrafter"/>
</dbReference>
<dbReference type="Proteomes" id="UP000051086">
    <property type="component" value="Unassembled WGS sequence"/>
</dbReference>
<proteinExistence type="inferred from homology"/>
<evidence type="ECO:0000313" key="6">
    <source>
        <dbReference type="EMBL" id="CUH72742.1"/>
    </source>
</evidence>
<dbReference type="SFLD" id="SFLDG01129">
    <property type="entry name" value="C1.5:_HAD__Beta-PGM__Phosphata"/>
    <property type="match status" value="1"/>
</dbReference>
<evidence type="ECO:0000256" key="1">
    <source>
        <dbReference type="ARBA" id="ARBA00000830"/>
    </source>
</evidence>
<protein>
    <recommendedName>
        <fullName evidence="4">phosphoglycolate phosphatase</fullName>
        <ecNumber evidence="4">3.1.3.18</ecNumber>
    </recommendedName>
</protein>
<dbReference type="AlphaFoldDB" id="A0A0P1F7E5"/>
<dbReference type="Pfam" id="PF00702">
    <property type="entry name" value="Hydrolase"/>
    <property type="match status" value="1"/>
</dbReference>
<dbReference type="InterPro" id="IPR006439">
    <property type="entry name" value="HAD-SF_hydro_IA"/>
</dbReference>
<dbReference type="SUPFAM" id="SSF56784">
    <property type="entry name" value="HAD-like"/>
    <property type="match status" value="1"/>
</dbReference>
<dbReference type="RefSeq" id="WP_058243917.1">
    <property type="nucleotide sequence ID" value="NZ_CYSB01000009.1"/>
</dbReference>
<dbReference type="GO" id="GO:0005829">
    <property type="term" value="C:cytosol"/>
    <property type="evidence" value="ECO:0007669"/>
    <property type="project" value="TreeGrafter"/>
</dbReference>
<dbReference type="InterPro" id="IPR023214">
    <property type="entry name" value="HAD_sf"/>
</dbReference>
<sequence length="228" mass="23692">MKTVIFDLDGTLADTSGDLIAAANSRFRALGHGDLLDPVADAETAFHGGRAMLKLGFSRVGLADITAGVEANYLPFIEAYREAIDVHTSLYPGTMAAVGRLKTAGYKVGICTNKPAALAEELMTRLGVRGEFASLIGADTLPVRKPDPAPLVEAVKRAGGDPAQSVLIGDTVTDRKTAEALGVPCILVTFGPAGQGVEALKPEGLIAHYDALDAEVARLIGLPDVDAN</sequence>